<name>A0A830CDB1_9LAMI</name>
<accession>A0A830CDB1</accession>
<keyword evidence="3" id="KW-1185">Reference proteome</keyword>
<evidence type="ECO:0000313" key="2">
    <source>
        <dbReference type="EMBL" id="GFP94314.1"/>
    </source>
</evidence>
<dbReference type="Gene3D" id="1.20.1280.50">
    <property type="match status" value="1"/>
</dbReference>
<dbReference type="PANTHER" id="PTHR35546">
    <property type="entry name" value="F-BOX PROTEIN INTERACTION DOMAIN PROTEIN-RELATED"/>
    <property type="match status" value="1"/>
</dbReference>
<dbReference type="InterPro" id="IPR055290">
    <property type="entry name" value="At3g26010-like"/>
</dbReference>
<comment type="caution">
    <text evidence="2">The sequence shown here is derived from an EMBL/GenBank/DDBJ whole genome shotgun (WGS) entry which is preliminary data.</text>
</comment>
<reference evidence="2" key="1">
    <citation type="submission" date="2020-07" db="EMBL/GenBank/DDBJ databases">
        <title>Ethylene signaling mediates host invasion by parasitic plants.</title>
        <authorList>
            <person name="Yoshida S."/>
        </authorList>
    </citation>
    <scope>NUCLEOTIDE SEQUENCE</scope>
    <source>
        <strain evidence="2">Okayama</strain>
    </source>
</reference>
<dbReference type="OrthoDB" id="605328at2759"/>
<dbReference type="InterPro" id="IPR036047">
    <property type="entry name" value="F-box-like_dom_sf"/>
</dbReference>
<dbReference type="PANTHER" id="PTHR35546:SF130">
    <property type="entry name" value="EXPRESSED PROTEIN"/>
    <property type="match status" value="1"/>
</dbReference>
<sequence length="371" mass="43684">MILQMVIAHNDDLLTAIFIYLPPKSLIRFQLVCKHWLSLISSDYLSHQHTLHYRHRQKPEHSLLLVSEKLSNYFYLHINQKLLNQKLISYHFSPSLIEQTVVSFSNGLFLLKCPNIKNLLEECHIYNPTTKQSRKIVLNVNERYTFVVGLNLAFDPSKSPHYKIVCVRSTRRRSTSFIRCWWRFCRIEVYESETNAWRISGEPFWAPTDVDFNRGVYLNGCVHWAGMFFHLDDSIVGDHPKIEVPGGTRFEEFYVSYAESCGYLHYIAHFPKRNSIMVFELESDYSEWSLKYRVDHNSFSGLMSVLDFVREEKEEDSALVLHEPGKVKAYELKEEKSRELVDFRDEAFYEEGCVQFVSNGTFRFVETLARV</sequence>
<dbReference type="EMBL" id="BMAC01000344">
    <property type="protein sequence ID" value="GFP94314.1"/>
    <property type="molecule type" value="Genomic_DNA"/>
</dbReference>
<protein>
    <submittedName>
        <fullName evidence="2">F-box protein at5g07610</fullName>
    </submittedName>
</protein>
<proteinExistence type="predicted"/>
<dbReference type="SUPFAM" id="SSF81383">
    <property type="entry name" value="F-box domain"/>
    <property type="match status" value="1"/>
</dbReference>
<dbReference type="Pfam" id="PF12937">
    <property type="entry name" value="F-box-like"/>
    <property type="match status" value="1"/>
</dbReference>
<evidence type="ECO:0000313" key="3">
    <source>
        <dbReference type="Proteomes" id="UP000653305"/>
    </source>
</evidence>
<dbReference type="InterPro" id="IPR001810">
    <property type="entry name" value="F-box_dom"/>
</dbReference>
<gene>
    <name evidence="2" type="ORF">PHJA_001575900</name>
</gene>
<organism evidence="2 3">
    <name type="scientific">Phtheirospermum japonicum</name>
    <dbReference type="NCBI Taxonomy" id="374723"/>
    <lineage>
        <taxon>Eukaryota</taxon>
        <taxon>Viridiplantae</taxon>
        <taxon>Streptophyta</taxon>
        <taxon>Embryophyta</taxon>
        <taxon>Tracheophyta</taxon>
        <taxon>Spermatophyta</taxon>
        <taxon>Magnoliopsida</taxon>
        <taxon>eudicotyledons</taxon>
        <taxon>Gunneridae</taxon>
        <taxon>Pentapetalae</taxon>
        <taxon>asterids</taxon>
        <taxon>lamiids</taxon>
        <taxon>Lamiales</taxon>
        <taxon>Orobanchaceae</taxon>
        <taxon>Orobanchaceae incertae sedis</taxon>
        <taxon>Phtheirospermum</taxon>
    </lineage>
</organism>
<evidence type="ECO:0000259" key="1">
    <source>
        <dbReference type="Pfam" id="PF12937"/>
    </source>
</evidence>
<dbReference type="Proteomes" id="UP000653305">
    <property type="component" value="Unassembled WGS sequence"/>
</dbReference>
<feature type="domain" description="F-box" evidence="1">
    <location>
        <begin position="11"/>
        <end position="50"/>
    </location>
</feature>
<dbReference type="AlphaFoldDB" id="A0A830CDB1"/>